<feature type="domain" description="Ionotropic glutamate receptor L-glutamate and glycine-binding" evidence="13">
    <location>
        <begin position="19"/>
        <end position="77"/>
    </location>
</feature>
<feature type="transmembrane region" description="Helical" evidence="12">
    <location>
        <begin position="570"/>
        <end position="589"/>
    </location>
</feature>
<evidence type="ECO:0000259" key="13">
    <source>
        <dbReference type="SMART" id="SM00918"/>
    </source>
</evidence>
<evidence type="ECO:0000256" key="7">
    <source>
        <dbReference type="ARBA" id="ARBA00023136"/>
    </source>
</evidence>
<dbReference type="InterPro" id="IPR019594">
    <property type="entry name" value="Glu/Gly-bd"/>
</dbReference>
<dbReference type="OrthoDB" id="6501534at2759"/>
<feature type="transmembrane region" description="Helical" evidence="12">
    <location>
        <begin position="133"/>
        <end position="150"/>
    </location>
</feature>
<keyword evidence="7 12" id="KW-0472">Membrane</keyword>
<reference evidence="14 15" key="1">
    <citation type="submission" date="2017-03" db="EMBL/GenBank/DDBJ databases">
        <title>Genome Survey of Euroglyphus maynei.</title>
        <authorList>
            <person name="Arlian L.G."/>
            <person name="Morgan M.S."/>
            <person name="Rider S.D."/>
        </authorList>
    </citation>
    <scope>NUCLEOTIDE SEQUENCE [LARGE SCALE GENOMIC DNA]</scope>
    <source>
        <strain evidence="14">Arlian Lab</strain>
        <tissue evidence="14">Whole body</tissue>
    </source>
</reference>
<comment type="caution">
    <text evidence="14">The sequence shown here is derived from an EMBL/GenBank/DDBJ whole genome shotgun (WGS) entry which is preliminary data.</text>
</comment>
<keyword evidence="15" id="KW-1185">Reference proteome</keyword>
<evidence type="ECO:0000256" key="1">
    <source>
        <dbReference type="ARBA" id="ARBA00004651"/>
    </source>
</evidence>
<evidence type="ECO:0000313" key="15">
    <source>
        <dbReference type="Proteomes" id="UP000194236"/>
    </source>
</evidence>
<dbReference type="PANTHER" id="PTHR42643">
    <property type="entry name" value="IONOTROPIC RECEPTOR 20A-RELATED"/>
    <property type="match status" value="1"/>
</dbReference>
<comment type="subcellular location">
    <subcellularLocation>
        <location evidence="1">Cell membrane</location>
        <topology evidence="1">Multi-pass membrane protein</topology>
    </subcellularLocation>
</comment>
<evidence type="ECO:0000256" key="6">
    <source>
        <dbReference type="ARBA" id="ARBA00023065"/>
    </source>
</evidence>
<evidence type="ECO:0000256" key="8">
    <source>
        <dbReference type="ARBA" id="ARBA00023170"/>
    </source>
</evidence>
<dbReference type="PANTHER" id="PTHR42643:SF24">
    <property type="entry name" value="IONOTROPIC RECEPTOR 60A"/>
    <property type="match status" value="1"/>
</dbReference>
<dbReference type="Proteomes" id="UP000194236">
    <property type="component" value="Unassembled WGS sequence"/>
</dbReference>
<evidence type="ECO:0000256" key="2">
    <source>
        <dbReference type="ARBA" id="ARBA00022448"/>
    </source>
</evidence>
<evidence type="ECO:0000256" key="9">
    <source>
        <dbReference type="ARBA" id="ARBA00023180"/>
    </source>
</evidence>
<dbReference type="GO" id="GO:0005886">
    <property type="term" value="C:plasma membrane"/>
    <property type="evidence" value="ECO:0007669"/>
    <property type="project" value="UniProtKB-SubCell"/>
</dbReference>
<dbReference type="SUPFAM" id="SSF53850">
    <property type="entry name" value="Periplasmic binding protein-like II"/>
    <property type="match status" value="2"/>
</dbReference>
<keyword evidence="2" id="KW-0813">Transport</keyword>
<evidence type="ECO:0000256" key="12">
    <source>
        <dbReference type="SAM" id="Phobius"/>
    </source>
</evidence>
<keyword evidence="11" id="KW-0407">Ion channel</keyword>
<keyword evidence="3" id="KW-1003">Cell membrane</keyword>
<evidence type="ECO:0000256" key="10">
    <source>
        <dbReference type="ARBA" id="ARBA00023286"/>
    </source>
</evidence>
<evidence type="ECO:0000256" key="4">
    <source>
        <dbReference type="ARBA" id="ARBA00022692"/>
    </source>
</evidence>
<organism evidence="14 15">
    <name type="scientific">Euroglyphus maynei</name>
    <name type="common">Mayne's house dust mite</name>
    <dbReference type="NCBI Taxonomy" id="6958"/>
    <lineage>
        <taxon>Eukaryota</taxon>
        <taxon>Metazoa</taxon>
        <taxon>Ecdysozoa</taxon>
        <taxon>Arthropoda</taxon>
        <taxon>Chelicerata</taxon>
        <taxon>Arachnida</taxon>
        <taxon>Acari</taxon>
        <taxon>Acariformes</taxon>
        <taxon>Sarcoptiformes</taxon>
        <taxon>Astigmata</taxon>
        <taxon>Psoroptidia</taxon>
        <taxon>Analgoidea</taxon>
        <taxon>Pyroglyphidae</taxon>
        <taxon>Pyroglyphinae</taxon>
        <taxon>Euroglyphus</taxon>
    </lineage>
</organism>
<dbReference type="SMART" id="SM00918">
    <property type="entry name" value="Lig_chan-Glu_bd"/>
    <property type="match status" value="2"/>
</dbReference>
<keyword evidence="8" id="KW-0675">Receptor</keyword>
<keyword evidence="4 12" id="KW-0812">Transmembrane</keyword>
<keyword evidence="5 12" id="KW-1133">Transmembrane helix</keyword>
<protein>
    <recommendedName>
        <fullName evidence="13">Ionotropic glutamate receptor L-glutamate and glycine-binding domain-containing protein</fullName>
    </recommendedName>
</protein>
<keyword evidence="9" id="KW-0325">Glycoprotein</keyword>
<dbReference type="Pfam" id="PF10613">
    <property type="entry name" value="Lig_chan-Glu_bd"/>
    <property type="match status" value="2"/>
</dbReference>
<dbReference type="EMBL" id="MUJZ01004094">
    <property type="protein sequence ID" value="OTF83342.1"/>
    <property type="molecule type" value="Genomic_DNA"/>
</dbReference>
<evidence type="ECO:0000256" key="11">
    <source>
        <dbReference type="ARBA" id="ARBA00023303"/>
    </source>
</evidence>
<feature type="domain" description="Ionotropic glutamate receptor L-glutamate and glycine-binding" evidence="13">
    <location>
        <begin position="407"/>
        <end position="465"/>
    </location>
</feature>
<keyword evidence="10" id="KW-1071">Ligand-gated ion channel</keyword>
<dbReference type="AlphaFoldDB" id="A0A1Y3BRF3"/>
<evidence type="ECO:0000313" key="14">
    <source>
        <dbReference type="EMBL" id="OTF83342.1"/>
    </source>
</evidence>
<proteinExistence type="predicted"/>
<feature type="transmembrane region" description="Helical" evidence="12">
    <location>
        <begin position="186"/>
        <end position="210"/>
    </location>
</feature>
<feature type="transmembrane region" description="Helical" evidence="12">
    <location>
        <begin position="519"/>
        <end position="536"/>
    </location>
</feature>
<dbReference type="GO" id="GO:0015276">
    <property type="term" value="F:ligand-gated monoatomic ion channel activity"/>
    <property type="evidence" value="ECO:0007669"/>
    <property type="project" value="InterPro"/>
</dbReference>
<keyword evidence="6" id="KW-0406">Ion transport</keyword>
<accession>A0A1Y3BRF3</accession>
<dbReference type="Gene3D" id="3.40.190.10">
    <property type="entry name" value="Periplasmic binding protein-like II"/>
    <property type="match status" value="2"/>
</dbReference>
<evidence type="ECO:0000256" key="5">
    <source>
        <dbReference type="ARBA" id="ARBA00022989"/>
    </source>
</evidence>
<sequence length="725" mass="84307">MRLNLQNETFAIGINAKPPYTMFSAKTMKLTRGSEAYFIDTLSSYFNFSFHLVNCKLTWGRKYSNGSWDGLIGLLVDKKIDIGIGGTFVDYDRFKAVSFLYPQIASSITFITAAPNRIISSHNLLFHPFPTNVWSSFLITLFICFIFDHIQRKFNPNKLNLFWISVVQLFHQDSYRKRIVPRNLSCYLIFWNFGSYILTIIYAGCLYSLIAAPSYSRTIDTVFELFSEIKSGHIILTSFNNPKYLNNFKDLYGDVSVDIDRYWKSVPTTFDGFDLVNDSANTELRYVYIGQRETLLFGQAEFGEKYLFLPEEVESSLFKEIIAIPLRSDFPYYDEFNKAQHRLYANGLMHHWTEKCYDKFKYKEIENKIVSAYEPKAFSIDQLNIFFMMKLNLQNKTLTVGVNESPPFVLFRTGTTELLVGTEARFLQTLGAHFNFSYELIDAKLNWGTRYSNGSWDGLIRLLIDKEIDIGIGGTFFEEDRYRSVPFLDHYSISSITFITEAPHILSAKLLFRPFQPSVWYAFIATLFICFLLDRIQRKFSETPLNLFWISIVQLFNQDPFRKLSKKRHFSLWLIFWNFGTFVLAIIYASCLSSLIAAPSYSKTIDTIQQLYSAIHSGQIIATSLKNTKTQEHFMKWMGDDNIDIDRVWQILPGAQVGFEMIKNKHQDNHYTYIGLRETLKFGQAFYGKEYFHLPENVFSSSLLTQILGIPVRPGFPYIKDFNEM</sequence>
<dbReference type="Gene3D" id="1.10.287.70">
    <property type="match status" value="1"/>
</dbReference>
<name>A0A1Y3BRF3_EURMA</name>
<evidence type="ECO:0000256" key="3">
    <source>
        <dbReference type="ARBA" id="ARBA00022475"/>
    </source>
</evidence>
<dbReference type="InterPro" id="IPR052192">
    <property type="entry name" value="Insect_Ionotropic_Sensory_Rcpt"/>
</dbReference>
<gene>
    <name evidence="14" type="ORF">BLA29_000142</name>
</gene>